<accession>A0A6C0LLF7</accession>
<dbReference type="AlphaFoldDB" id="A0A6C0LLF7"/>
<dbReference type="EMBL" id="MN740525">
    <property type="protein sequence ID" value="QHU31160.1"/>
    <property type="molecule type" value="Genomic_DNA"/>
</dbReference>
<protein>
    <submittedName>
        <fullName evidence="1">Uncharacterized protein</fullName>
    </submittedName>
</protein>
<name>A0A6C0LLF7_9ZZZZ</name>
<sequence length="71" mass="8182">MEDGFDTFYFGQGRLAMYNKFPDEHEGNIKKKGEKGMLYRVFSGILNFQVYNKSILRYKENEATASSNGSL</sequence>
<proteinExistence type="predicted"/>
<reference evidence="1" key="1">
    <citation type="journal article" date="2020" name="Nature">
        <title>Giant virus diversity and host interactions through global metagenomics.</title>
        <authorList>
            <person name="Schulz F."/>
            <person name="Roux S."/>
            <person name="Paez-Espino D."/>
            <person name="Jungbluth S."/>
            <person name="Walsh D.A."/>
            <person name="Denef V.J."/>
            <person name="McMahon K.D."/>
            <person name="Konstantinidis K.T."/>
            <person name="Eloe-Fadrosh E.A."/>
            <person name="Kyrpides N.C."/>
            <person name="Woyke T."/>
        </authorList>
    </citation>
    <scope>NUCLEOTIDE SEQUENCE</scope>
    <source>
        <strain evidence="1">GVMAG-M-3300027963-21</strain>
    </source>
</reference>
<organism evidence="1">
    <name type="scientific">viral metagenome</name>
    <dbReference type="NCBI Taxonomy" id="1070528"/>
    <lineage>
        <taxon>unclassified sequences</taxon>
        <taxon>metagenomes</taxon>
        <taxon>organismal metagenomes</taxon>
    </lineage>
</organism>
<evidence type="ECO:0000313" key="1">
    <source>
        <dbReference type="EMBL" id="QHU31160.1"/>
    </source>
</evidence>